<keyword evidence="2" id="KW-1185">Reference proteome</keyword>
<dbReference type="Proteomes" id="UP000653076">
    <property type="component" value="Unassembled WGS sequence"/>
</dbReference>
<reference evidence="1 2" key="1">
    <citation type="submission" date="2021-01" db="EMBL/GenBank/DDBJ databases">
        <title>Whole genome shotgun sequence of Verrucosispora qiuiae NBRC 106684.</title>
        <authorList>
            <person name="Komaki H."/>
            <person name="Tamura T."/>
        </authorList>
    </citation>
    <scope>NUCLEOTIDE SEQUENCE [LARGE SCALE GENOMIC DNA]</scope>
    <source>
        <strain evidence="1 2">NBRC 106684</strain>
    </source>
</reference>
<dbReference type="InterPro" id="IPR014718">
    <property type="entry name" value="GH-type_carb-bd"/>
</dbReference>
<sequence>MTEHHRTHLSPRAAYDSGLIARPDQLLEVRRDTIADGDARGGRTVSVRPLNGLAVSILLDRGMDIGGAWYAGTPVSWMSAVGDCRPGRSDADQGWLDGWSGGLLTTCGLRNVGVPSDGHGQHGNFTDLAAFDVMVRRYWLPDGEAAVEIAGVLTDAETNPELQITGPGVGLLMRVSWDRSTLPRLHTWRRRTPRSYVMSIEPANCGLGGRAADRAEGRAPFLAPGEERTTSLTVVVEPLVPVR</sequence>
<comment type="caution">
    <text evidence="1">The sequence shown here is derived from an EMBL/GenBank/DDBJ whole genome shotgun (WGS) entry which is preliminary data.</text>
</comment>
<dbReference type="EMBL" id="BOPC01000105">
    <property type="protein sequence ID" value="GIJ30314.1"/>
    <property type="molecule type" value="Genomic_DNA"/>
</dbReference>
<gene>
    <name evidence="1" type="ORF">Vqi01_54760</name>
</gene>
<protein>
    <recommendedName>
        <fullName evidence="3">DUF4432 domain-containing protein</fullName>
    </recommendedName>
</protein>
<name>A0ABQ4JLG5_9ACTN</name>
<organism evidence="1 2">
    <name type="scientific">Micromonospora qiuiae</name>
    <dbReference type="NCBI Taxonomy" id="502268"/>
    <lineage>
        <taxon>Bacteria</taxon>
        <taxon>Bacillati</taxon>
        <taxon>Actinomycetota</taxon>
        <taxon>Actinomycetes</taxon>
        <taxon>Micromonosporales</taxon>
        <taxon>Micromonosporaceae</taxon>
        <taxon>Micromonospora</taxon>
    </lineage>
</organism>
<dbReference type="Pfam" id="PF14486">
    <property type="entry name" value="DUF4432"/>
    <property type="match status" value="1"/>
</dbReference>
<evidence type="ECO:0000313" key="1">
    <source>
        <dbReference type="EMBL" id="GIJ30314.1"/>
    </source>
</evidence>
<accession>A0ABQ4JLG5</accession>
<dbReference type="InterPro" id="IPR027839">
    <property type="entry name" value="DUF4432"/>
</dbReference>
<evidence type="ECO:0008006" key="3">
    <source>
        <dbReference type="Google" id="ProtNLM"/>
    </source>
</evidence>
<dbReference type="RefSeq" id="WP_204038019.1">
    <property type="nucleotide sequence ID" value="NZ_BOPC01000105.1"/>
</dbReference>
<dbReference type="Gene3D" id="2.70.98.10">
    <property type="match status" value="1"/>
</dbReference>
<evidence type="ECO:0000313" key="2">
    <source>
        <dbReference type="Proteomes" id="UP000653076"/>
    </source>
</evidence>
<proteinExistence type="predicted"/>